<dbReference type="EMBL" id="LCPJ01000007">
    <property type="protein sequence ID" value="KKU95908.1"/>
    <property type="molecule type" value="Genomic_DNA"/>
</dbReference>
<dbReference type="Pfam" id="PF00410">
    <property type="entry name" value="Ribosomal_S8"/>
    <property type="match status" value="1"/>
</dbReference>
<comment type="caution">
    <text evidence="7">The sequence shown here is derived from an EMBL/GenBank/DDBJ whole genome shotgun (WGS) entry which is preliminary data.</text>
</comment>
<dbReference type="Gene3D" id="3.30.1490.10">
    <property type="match status" value="1"/>
</dbReference>
<dbReference type="Gene3D" id="3.30.1370.30">
    <property type="match status" value="1"/>
</dbReference>
<evidence type="ECO:0000256" key="6">
    <source>
        <dbReference type="RuleBase" id="RU003660"/>
    </source>
</evidence>
<dbReference type="GO" id="GO:0006412">
    <property type="term" value="P:translation"/>
    <property type="evidence" value="ECO:0007669"/>
    <property type="project" value="UniProtKB-UniRule"/>
</dbReference>
<accession>A0A0G1X014</accession>
<dbReference type="GO" id="GO:1990904">
    <property type="term" value="C:ribonucleoprotein complex"/>
    <property type="evidence" value="ECO:0007669"/>
    <property type="project" value="UniProtKB-KW"/>
</dbReference>
<evidence type="ECO:0000313" key="8">
    <source>
        <dbReference type="Proteomes" id="UP000034661"/>
    </source>
</evidence>
<dbReference type="FunFam" id="3.30.1490.10:FF:000001">
    <property type="entry name" value="30S ribosomal protein S8"/>
    <property type="match status" value="1"/>
</dbReference>
<reference evidence="7 8" key="1">
    <citation type="journal article" date="2015" name="Nature">
        <title>rRNA introns, odd ribosomes, and small enigmatic genomes across a large radiation of phyla.</title>
        <authorList>
            <person name="Brown C.T."/>
            <person name="Hug L.A."/>
            <person name="Thomas B.C."/>
            <person name="Sharon I."/>
            <person name="Castelle C.J."/>
            <person name="Singh A."/>
            <person name="Wilkins M.J."/>
            <person name="Williams K.H."/>
            <person name="Banfield J.F."/>
        </authorList>
    </citation>
    <scope>NUCLEOTIDE SEQUENCE [LARGE SCALE GENOMIC DNA]</scope>
</reference>
<organism evidence="7 8">
    <name type="scientific">Candidatus Gottesmanbacteria bacterium GW2011_GWA1_48_13</name>
    <dbReference type="NCBI Taxonomy" id="1618439"/>
    <lineage>
        <taxon>Bacteria</taxon>
        <taxon>Candidatus Gottesmaniibacteriota</taxon>
    </lineage>
</organism>
<keyword evidence="5" id="KW-0699">rRNA-binding</keyword>
<name>A0A0G1X014_9BACT</name>
<dbReference type="GO" id="GO:0019843">
    <property type="term" value="F:rRNA binding"/>
    <property type="evidence" value="ECO:0007669"/>
    <property type="project" value="UniProtKB-UniRule"/>
</dbReference>
<evidence type="ECO:0000256" key="1">
    <source>
        <dbReference type="ARBA" id="ARBA00006471"/>
    </source>
</evidence>
<dbReference type="Proteomes" id="UP000034661">
    <property type="component" value="Unassembled WGS sequence"/>
</dbReference>
<dbReference type="PANTHER" id="PTHR11758">
    <property type="entry name" value="40S RIBOSOMAL PROTEIN S15A"/>
    <property type="match status" value="1"/>
</dbReference>
<comment type="similarity">
    <text evidence="1 5 6">Belongs to the universal ribosomal protein uS8 family.</text>
</comment>
<evidence type="ECO:0000313" key="7">
    <source>
        <dbReference type="EMBL" id="KKU95908.1"/>
    </source>
</evidence>
<evidence type="ECO:0000256" key="4">
    <source>
        <dbReference type="ARBA" id="ARBA00035258"/>
    </source>
</evidence>
<dbReference type="GO" id="GO:0003735">
    <property type="term" value="F:structural constituent of ribosome"/>
    <property type="evidence" value="ECO:0007669"/>
    <property type="project" value="InterPro"/>
</dbReference>
<proteinExistence type="inferred from homology"/>
<keyword evidence="3 5" id="KW-0687">Ribonucleoprotein</keyword>
<dbReference type="GO" id="GO:0005737">
    <property type="term" value="C:cytoplasm"/>
    <property type="evidence" value="ECO:0007669"/>
    <property type="project" value="UniProtKB-ARBA"/>
</dbReference>
<dbReference type="InterPro" id="IPR047863">
    <property type="entry name" value="Ribosomal_uS8_CS"/>
</dbReference>
<sequence>MVNDPIGDMIAQIKNASMAKNQYVALPHSRMKEAVAALLVAQGYLASLEATGEMPKRTLRLGIKYDHGEPVVRDIKRISKPGLRWYVPHDKIPNVVGGMGIAIVSTSRGIMTGGEAKKLGIGGEVLCTVW</sequence>
<gene>
    <name evidence="5" type="primary">rpsH</name>
    <name evidence="7" type="ORF">UY27_C0007G0076</name>
</gene>
<evidence type="ECO:0000256" key="3">
    <source>
        <dbReference type="ARBA" id="ARBA00023274"/>
    </source>
</evidence>
<dbReference type="InterPro" id="IPR000630">
    <property type="entry name" value="Ribosomal_uS8"/>
</dbReference>
<dbReference type="SUPFAM" id="SSF56047">
    <property type="entry name" value="Ribosomal protein S8"/>
    <property type="match status" value="1"/>
</dbReference>
<keyword evidence="5" id="KW-0694">RNA-binding</keyword>
<protein>
    <recommendedName>
        <fullName evidence="4 5">Small ribosomal subunit protein uS8</fullName>
    </recommendedName>
</protein>
<keyword evidence="2 5" id="KW-0689">Ribosomal protein</keyword>
<dbReference type="NCBIfam" id="NF001109">
    <property type="entry name" value="PRK00136.1"/>
    <property type="match status" value="1"/>
</dbReference>
<comment type="function">
    <text evidence="5">One of the primary rRNA binding proteins, it binds directly to 16S rRNA central domain where it helps coordinate assembly of the platform of the 30S subunit.</text>
</comment>
<dbReference type="AlphaFoldDB" id="A0A0G1X014"/>
<dbReference type="HAMAP" id="MF_01302_B">
    <property type="entry name" value="Ribosomal_uS8_B"/>
    <property type="match status" value="1"/>
</dbReference>
<dbReference type="InterPro" id="IPR035987">
    <property type="entry name" value="Ribosomal_uS8_sf"/>
</dbReference>
<dbReference type="GO" id="GO:0005840">
    <property type="term" value="C:ribosome"/>
    <property type="evidence" value="ECO:0007669"/>
    <property type="project" value="UniProtKB-KW"/>
</dbReference>
<dbReference type="PROSITE" id="PS00053">
    <property type="entry name" value="RIBOSOMAL_S8"/>
    <property type="match status" value="1"/>
</dbReference>
<evidence type="ECO:0000256" key="5">
    <source>
        <dbReference type="HAMAP-Rule" id="MF_01302"/>
    </source>
</evidence>
<evidence type="ECO:0000256" key="2">
    <source>
        <dbReference type="ARBA" id="ARBA00022980"/>
    </source>
</evidence>
<dbReference type="PATRIC" id="fig|1618439.3.peg.294"/>
<comment type="subunit">
    <text evidence="5">Part of the 30S ribosomal subunit. Contacts proteins S5 and S12.</text>
</comment>